<evidence type="ECO:0000313" key="1">
    <source>
        <dbReference type="EMBL" id="MPN28007.1"/>
    </source>
</evidence>
<organism evidence="1">
    <name type="scientific">bioreactor metagenome</name>
    <dbReference type="NCBI Taxonomy" id="1076179"/>
    <lineage>
        <taxon>unclassified sequences</taxon>
        <taxon>metagenomes</taxon>
        <taxon>ecological metagenomes</taxon>
    </lineage>
</organism>
<dbReference type="AlphaFoldDB" id="A0A645GM97"/>
<reference evidence="1" key="1">
    <citation type="submission" date="2019-08" db="EMBL/GenBank/DDBJ databases">
        <authorList>
            <person name="Kucharzyk K."/>
            <person name="Murdoch R.W."/>
            <person name="Higgins S."/>
            <person name="Loffler F."/>
        </authorList>
    </citation>
    <scope>NUCLEOTIDE SEQUENCE</scope>
</reference>
<name>A0A645GM97_9ZZZZ</name>
<proteinExistence type="predicted"/>
<dbReference type="EMBL" id="VSSQ01078114">
    <property type="protein sequence ID" value="MPN28007.1"/>
    <property type="molecule type" value="Genomic_DNA"/>
</dbReference>
<comment type="caution">
    <text evidence="1">The sequence shown here is derived from an EMBL/GenBank/DDBJ whole genome shotgun (WGS) entry which is preliminary data.</text>
</comment>
<sequence>MVLKLLEKNGHVAVQSDIPFTIDSYSKKLHPYLIKLPQKEGGYLLVAEYFPEGKDTPVVSRRYINIAKGNVDFEYYTLNH</sequence>
<accession>A0A645GM97</accession>
<gene>
    <name evidence="1" type="ORF">SDC9_175441</name>
</gene>
<protein>
    <submittedName>
        <fullName evidence="1">Uncharacterized protein</fullName>
    </submittedName>
</protein>